<accession>A0AAE4Z4Z0</accession>
<evidence type="ECO:0000313" key="2">
    <source>
        <dbReference type="EMBL" id="NIR73884.1"/>
    </source>
</evidence>
<dbReference type="SUPFAM" id="SSF51735">
    <property type="entry name" value="NAD(P)-binding Rossmann-fold domains"/>
    <property type="match status" value="1"/>
</dbReference>
<feature type="domain" description="NAD(P)-binding" evidence="1">
    <location>
        <begin position="5"/>
        <end position="312"/>
    </location>
</feature>
<reference evidence="2 3" key="1">
    <citation type="submission" date="2020-01" db="EMBL/GenBank/DDBJ databases">
        <title>Genomes assembled from Gulf of Kutch pelagic sediment metagenomes.</title>
        <authorList>
            <person name="Chandrashekar M."/>
            <person name="Mahajan M.S."/>
            <person name="Dave K.J."/>
            <person name="Vatsa P."/>
            <person name="Nathani N.M."/>
        </authorList>
    </citation>
    <scope>NUCLEOTIDE SEQUENCE [LARGE SCALE GENOMIC DNA]</scope>
    <source>
        <strain evidence="2">KS3-K002</strain>
    </source>
</reference>
<sequence length="326" mass="35222">MTVSLVTGADGFVGQHLVAELLERGDEVVGAVRIEPPQLTTLSESTAARATWITLELEERESVSRVVDAVEADRVFHLAGLASVAESLDDPVAPLRVNVIGTLYVLEELARRRAATGYDPAVLISGSSQVYGAAAARYRPLEEDHPLEPLSPYAVSKAAQEMLGLQFFRAHGLSVIATRSFNHTGPGQRPSFVAAQLAEQVAEIRAAGGAGRIQAGDVDVRRDFTDVRDVVRAYVDLTERGQVGRVYNVCSGRAYAIRELLETLAELAGVEVEIETDPTRLRRADIEEMVGSYARLAGDTGWAPTIDIRRSLSDLLEWQSAAQDGA</sequence>
<dbReference type="InterPro" id="IPR036291">
    <property type="entry name" value="NAD(P)-bd_dom_sf"/>
</dbReference>
<dbReference type="Pfam" id="PF16363">
    <property type="entry name" value="GDP_Man_Dehyd"/>
    <property type="match status" value="1"/>
</dbReference>
<dbReference type="EMBL" id="JAACAK010000017">
    <property type="protein sequence ID" value="NIR73884.1"/>
    <property type="molecule type" value="Genomic_DNA"/>
</dbReference>
<dbReference type="PANTHER" id="PTHR43000">
    <property type="entry name" value="DTDP-D-GLUCOSE 4,6-DEHYDRATASE-RELATED"/>
    <property type="match status" value="1"/>
</dbReference>
<evidence type="ECO:0000259" key="1">
    <source>
        <dbReference type="Pfam" id="PF16363"/>
    </source>
</evidence>
<name>A0AAE4Z4Z0_9BACT</name>
<dbReference type="Proteomes" id="UP000702544">
    <property type="component" value="Unassembled WGS sequence"/>
</dbReference>
<dbReference type="Gene3D" id="3.40.50.720">
    <property type="entry name" value="NAD(P)-binding Rossmann-like Domain"/>
    <property type="match status" value="1"/>
</dbReference>
<dbReference type="Gene3D" id="3.90.25.10">
    <property type="entry name" value="UDP-galactose 4-epimerase, domain 1"/>
    <property type="match status" value="1"/>
</dbReference>
<comment type="caution">
    <text evidence="2">The sequence shown here is derived from an EMBL/GenBank/DDBJ whole genome shotgun (WGS) entry which is preliminary data.</text>
</comment>
<protein>
    <submittedName>
        <fullName evidence="2">NAD-dependent epimerase/dehydratase family protein</fullName>
    </submittedName>
</protein>
<evidence type="ECO:0000313" key="3">
    <source>
        <dbReference type="Proteomes" id="UP000702544"/>
    </source>
</evidence>
<gene>
    <name evidence="2" type="ORF">GWO12_02030</name>
</gene>
<dbReference type="InterPro" id="IPR016040">
    <property type="entry name" value="NAD(P)-bd_dom"/>
</dbReference>
<organism evidence="2 3">
    <name type="scientific">Candidatus Kutchimonas denitrificans</name>
    <dbReference type="NCBI Taxonomy" id="3056748"/>
    <lineage>
        <taxon>Bacteria</taxon>
        <taxon>Pseudomonadati</taxon>
        <taxon>Gemmatimonadota</taxon>
        <taxon>Gemmatimonadia</taxon>
        <taxon>Candidatus Palauibacterales</taxon>
        <taxon>Candidatus Palauibacteraceae</taxon>
        <taxon>Candidatus Kutchimonas</taxon>
    </lineage>
</organism>
<proteinExistence type="predicted"/>
<dbReference type="AlphaFoldDB" id="A0AAE4Z4Z0"/>